<reference evidence="3 4" key="1">
    <citation type="submission" date="2021-05" db="EMBL/GenBank/DDBJ databases">
        <title>Novel Bacillus species.</title>
        <authorList>
            <person name="Liu G."/>
        </authorList>
    </citation>
    <scope>NUCLEOTIDE SEQUENCE [LARGE SCALE GENOMIC DNA]</scope>
    <source>
        <strain evidence="3 4">FJAT-49705</strain>
    </source>
</reference>
<keyword evidence="2" id="KW-0472">Membrane</keyword>
<gene>
    <name evidence="3" type="ORF">KHA94_03230</name>
</gene>
<comment type="caution">
    <text evidence="3">The sequence shown here is derived from an EMBL/GenBank/DDBJ whole genome shotgun (WGS) entry which is preliminary data.</text>
</comment>
<dbReference type="Proteomes" id="UP000681027">
    <property type="component" value="Unassembled WGS sequence"/>
</dbReference>
<accession>A0ABS5NN27</accession>
<keyword evidence="4" id="KW-1185">Reference proteome</keyword>
<sequence>MDKLSEEKESKKSSRFQGFIYLVLIPLLFAITIALIVMTILGHNVFELAKEYGQKIPFVSSVFEEDNSQSLEKLETKSIELEAEIKDREAKISQLESQLESKDEEISKVQLEKERLEEEILELTAIKEENKRAFKDIVKTYETISAKKAAPIISNMSEEEALKILSNVKADTLAGIMEKMEPELAAKYTELLTAEVDSNSEIQ</sequence>
<keyword evidence="2" id="KW-0812">Transmembrane</keyword>
<protein>
    <submittedName>
        <fullName evidence="3">MotE family protein</fullName>
    </submittedName>
</protein>
<evidence type="ECO:0000256" key="1">
    <source>
        <dbReference type="SAM" id="Coils"/>
    </source>
</evidence>
<keyword evidence="2" id="KW-1133">Transmembrane helix</keyword>
<dbReference type="RefSeq" id="WP_213100694.1">
    <property type="nucleotide sequence ID" value="NZ_JAGYPM010000001.1"/>
</dbReference>
<evidence type="ECO:0000313" key="3">
    <source>
        <dbReference type="EMBL" id="MBS4189232.1"/>
    </source>
</evidence>
<feature type="coiled-coil region" evidence="1">
    <location>
        <begin position="71"/>
        <end position="133"/>
    </location>
</feature>
<name>A0ABS5NN27_9BACI</name>
<evidence type="ECO:0000256" key="2">
    <source>
        <dbReference type="SAM" id="Phobius"/>
    </source>
</evidence>
<dbReference type="EMBL" id="JAGYPM010000001">
    <property type="protein sequence ID" value="MBS4189232.1"/>
    <property type="molecule type" value="Genomic_DNA"/>
</dbReference>
<dbReference type="SUPFAM" id="SSF158791">
    <property type="entry name" value="MgtE N-terminal domain-like"/>
    <property type="match status" value="1"/>
</dbReference>
<keyword evidence="1" id="KW-0175">Coiled coil</keyword>
<organism evidence="3 4">
    <name type="scientific">Cytobacillus citreus</name>
    <dbReference type="NCBI Taxonomy" id="2833586"/>
    <lineage>
        <taxon>Bacteria</taxon>
        <taxon>Bacillati</taxon>
        <taxon>Bacillota</taxon>
        <taxon>Bacilli</taxon>
        <taxon>Bacillales</taxon>
        <taxon>Bacillaceae</taxon>
        <taxon>Cytobacillus</taxon>
    </lineage>
</organism>
<feature type="transmembrane region" description="Helical" evidence="2">
    <location>
        <begin position="20"/>
        <end position="41"/>
    </location>
</feature>
<proteinExistence type="predicted"/>
<evidence type="ECO:0000313" key="4">
    <source>
        <dbReference type="Proteomes" id="UP000681027"/>
    </source>
</evidence>